<feature type="region of interest" description="Disordered" evidence="1">
    <location>
        <begin position="103"/>
        <end position="199"/>
    </location>
</feature>
<feature type="compositionally biased region" description="Basic residues" evidence="1">
    <location>
        <begin position="147"/>
        <end position="156"/>
    </location>
</feature>
<dbReference type="AlphaFoldDB" id="A0A3S5CSN8"/>
<keyword evidence="3" id="KW-1185">Reference proteome</keyword>
<evidence type="ECO:0000313" key="2">
    <source>
        <dbReference type="EMBL" id="VEL33370.1"/>
    </source>
</evidence>
<name>A0A3S5CSN8_9PLAT</name>
<proteinExistence type="predicted"/>
<feature type="compositionally biased region" description="Basic and acidic residues" evidence="1">
    <location>
        <begin position="183"/>
        <end position="196"/>
    </location>
</feature>
<dbReference type="EMBL" id="CAAALY010245668">
    <property type="protein sequence ID" value="VEL33370.1"/>
    <property type="molecule type" value="Genomic_DNA"/>
</dbReference>
<sequence>MLLFADLTEEVNELCLKLVFRRHEHNLPLRQLTEVSILTGPNGQGDSLSFGRQRPSSSSLAETELVSNRAATGSMASGQAKLSEHSVANGRFKCLRTDEDGVFTSDSGTSSHFSGASDKKSAVRSALRVPETQQGINSNSKMLTYSGKKRRPRRHTKDPQKFRDNGGDQGETIPNFGRKLKREGKLRQAASRERPNGEVGAAMQREAKLSVCQNNVILLLLISVREKILDLNEKRMKLTACIFILA</sequence>
<feature type="compositionally biased region" description="Polar residues" evidence="1">
    <location>
        <begin position="131"/>
        <end position="143"/>
    </location>
</feature>
<gene>
    <name evidence="2" type="ORF">PXEA_LOCUS26810</name>
</gene>
<evidence type="ECO:0000256" key="1">
    <source>
        <dbReference type="SAM" id="MobiDB-lite"/>
    </source>
</evidence>
<comment type="caution">
    <text evidence="2">The sequence shown here is derived from an EMBL/GenBank/DDBJ whole genome shotgun (WGS) entry which is preliminary data.</text>
</comment>
<dbReference type="Proteomes" id="UP000784294">
    <property type="component" value="Unassembled WGS sequence"/>
</dbReference>
<accession>A0A3S5CSN8</accession>
<protein>
    <submittedName>
        <fullName evidence="2">Uncharacterized protein</fullName>
    </submittedName>
</protein>
<feature type="compositionally biased region" description="Basic and acidic residues" evidence="1">
    <location>
        <begin position="157"/>
        <end position="166"/>
    </location>
</feature>
<evidence type="ECO:0000313" key="3">
    <source>
        <dbReference type="Proteomes" id="UP000784294"/>
    </source>
</evidence>
<reference evidence="2" key="1">
    <citation type="submission" date="2018-11" db="EMBL/GenBank/DDBJ databases">
        <authorList>
            <consortium name="Pathogen Informatics"/>
        </authorList>
    </citation>
    <scope>NUCLEOTIDE SEQUENCE</scope>
</reference>
<feature type="compositionally biased region" description="Polar residues" evidence="1">
    <location>
        <begin position="104"/>
        <end position="114"/>
    </location>
</feature>
<organism evidence="2 3">
    <name type="scientific">Protopolystoma xenopodis</name>
    <dbReference type="NCBI Taxonomy" id="117903"/>
    <lineage>
        <taxon>Eukaryota</taxon>
        <taxon>Metazoa</taxon>
        <taxon>Spiralia</taxon>
        <taxon>Lophotrochozoa</taxon>
        <taxon>Platyhelminthes</taxon>
        <taxon>Monogenea</taxon>
        <taxon>Polyopisthocotylea</taxon>
        <taxon>Polystomatidea</taxon>
        <taxon>Polystomatidae</taxon>
        <taxon>Protopolystoma</taxon>
    </lineage>
</organism>